<comment type="caution">
    <text evidence="2">The sequence shown here is derived from an EMBL/GenBank/DDBJ whole genome shotgun (WGS) entry which is preliminary data.</text>
</comment>
<feature type="compositionally biased region" description="Polar residues" evidence="1">
    <location>
        <begin position="155"/>
        <end position="164"/>
    </location>
</feature>
<protein>
    <recommendedName>
        <fullName evidence="4">Cation-transporting ATPase</fullName>
    </recommendedName>
</protein>
<accession>A0A426SM00</accession>
<sequence>MSTFRRLIGTAQKALDQQGSGRSRTGGGSDWRSLVRGAADALTGDDSSQRSAHGSSSRHDDSPRRDQRDGSSSRRAGVGIPTTSMPSLAGDHASRDAAGASGPAGRSGGGGAAAAELSAEDRRAIARYDYLVRTAEPDQLERVHREAFERLTPAQREQLSSSMRSELPEGERPRSDAPQDLARSATRLGVLDPRRLTRLLGRSGGSAGSGRSGAIGKAALGAGAVGLGAAGAAAGGLLAVVAGGAVLSSVGGSLLESAIGDGIDVDALAPDLSDQLAGFTEGFEGKEGLEGLEGLDGAADGLGGGITDLGEQLTGFGDQLSDLGIGDLFGR</sequence>
<evidence type="ECO:0000313" key="3">
    <source>
        <dbReference type="Proteomes" id="UP000274327"/>
    </source>
</evidence>
<feature type="region of interest" description="Disordered" evidence="1">
    <location>
        <begin position="1"/>
        <end position="115"/>
    </location>
</feature>
<dbReference type="EMBL" id="QOCI01000004">
    <property type="protein sequence ID" value="RRR19125.1"/>
    <property type="molecule type" value="Genomic_DNA"/>
</dbReference>
<organism evidence="2 3">
    <name type="scientific">Brachybacterium paraconglomeratum</name>
    <dbReference type="NCBI Taxonomy" id="173362"/>
    <lineage>
        <taxon>Bacteria</taxon>
        <taxon>Bacillati</taxon>
        <taxon>Actinomycetota</taxon>
        <taxon>Actinomycetes</taxon>
        <taxon>Micrococcales</taxon>
        <taxon>Dermabacteraceae</taxon>
        <taxon>Brachybacterium</taxon>
    </lineage>
</organism>
<dbReference type="Proteomes" id="UP000274327">
    <property type="component" value="Unassembled WGS sequence"/>
</dbReference>
<dbReference type="RefSeq" id="WP_126986130.1">
    <property type="nucleotide sequence ID" value="NZ_ML133853.1"/>
</dbReference>
<gene>
    <name evidence="2" type="ORF">DS079_07215</name>
</gene>
<evidence type="ECO:0008006" key="4">
    <source>
        <dbReference type="Google" id="ProtNLM"/>
    </source>
</evidence>
<proteinExistence type="predicted"/>
<dbReference type="GeneID" id="78120811"/>
<feature type="region of interest" description="Disordered" evidence="1">
    <location>
        <begin position="148"/>
        <end position="187"/>
    </location>
</feature>
<name>A0A426SM00_9MICO</name>
<feature type="compositionally biased region" description="Basic and acidic residues" evidence="1">
    <location>
        <begin position="57"/>
        <end position="72"/>
    </location>
</feature>
<reference evidence="2 3" key="1">
    <citation type="submission" date="2018-07" db="EMBL/GenBank/DDBJ databases">
        <title>Brachybacteriurn paraconglorneratum KCTC 9916.</title>
        <authorList>
            <person name="Li Y."/>
        </authorList>
    </citation>
    <scope>NUCLEOTIDE SEQUENCE [LARGE SCALE GENOMIC DNA]</scope>
    <source>
        <strain evidence="2 3">KCTC 9916</strain>
    </source>
</reference>
<evidence type="ECO:0000256" key="1">
    <source>
        <dbReference type="SAM" id="MobiDB-lite"/>
    </source>
</evidence>
<feature type="compositionally biased region" description="Basic and acidic residues" evidence="1">
    <location>
        <begin position="166"/>
        <end position="177"/>
    </location>
</feature>
<dbReference type="AlphaFoldDB" id="A0A426SM00"/>
<evidence type="ECO:0000313" key="2">
    <source>
        <dbReference type="EMBL" id="RRR19125.1"/>
    </source>
</evidence>
<keyword evidence="3" id="KW-1185">Reference proteome</keyword>